<protein>
    <submittedName>
        <fullName evidence="7">Type VI secretion system secreted protein VgrG</fullName>
    </submittedName>
</protein>
<keyword evidence="8" id="KW-1185">Reference proteome</keyword>
<dbReference type="InterPro" id="IPR054030">
    <property type="entry name" value="Gp5_Vgr_C"/>
</dbReference>
<feature type="region of interest" description="Disordered" evidence="4">
    <location>
        <begin position="456"/>
        <end position="489"/>
    </location>
</feature>
<dbReference type="PANTHER" id="PTHR32305:SF15">
    <property type="entry name" value="PROTEIN RHSA-RELATED"/>
    <property type="match status" value="1"/>
</dbReference>
<dbReference type="PANTHER" id="PTHR32305">
    <property type="match status" value="1"/>
</dbReference>
<dbReference type="SUPFAM" id="SSF69255">
    <property type="entry name" value="gp5 N-terminal domain-like"/>
    <property type="match status" value="1"/>
</dbReference>
<comment type="similarity">
    <text evidence="2">Belongs to the VgrG protein family.</text>
</comment>
<feature type="domain" description="Gp5/Type VI secretion system Vgr C-terminal trimerisation" evidence="6">
    <location>
        <begin position="473"/>
        <end position="581"/>
    </location>
</feature>
<feature type="domain" description="Gp5/Type VI secretion system Vgr protein OB-fold" evidence="5">
    <location>
        <begin position="389"/>
        <end position="456"/>
    </location>
</feature>
<evidence type="ECO:0000313" key="7">
    <source>
        <dbReference type="EMBL" id="TDT43946.1"/>
    </source>
</evidence>
<dbReference type="Gene3D" id="2.30.110.50">
    <property type="match status" value="1"/>
</dbReference>
<keyword evidence="3" id="KW-0964">Secreted</keyword>
<dbReference type="RefSeq" id="WP_166645942.1">
    <property type="nucleotide sequence ID" value="NZ_SOAX01000001.1"/>
</dbReference>
<evidence type="ECO:0000259" key="6">
    <source>
        <dbReference type="Pfam" id="PF22178"/>
    </source>
</evidence>
<dbReference type="InterPro" id="IPR050708">
    <property type="entry name" value="T6SS_VgrG/RHS"/>
</dbReference>
<dbReference type="GO" id="GO:0005576">
    <property type="term" value="C:extracellular region"/>
    <property type="evidence" value="ECO:0007669"/>
    <property type="project" value="UniProtKB-SubCell"/>
</dbReference>
<evidence type="ECO:0000256" key="1">
    <source>
        <dbReference type="ARBA" id="ARBA00004613"/>
    </source>
</evidence>
<evidence type="ECO:0000313" key="8">
    <source>
        <dbReference type="Proteomes" id="UP000295830"/>
    </source>
</evidence>
<evidence type="ECO:0000256" key="2">
    <source>
        <dbReference type="ARBA" id="ARBA00005558"/>
    </source>
</evidence>
<dbReference type="AlphaFoldDB" id="A0A4R7K0I6"/>
<dbReference type="Gene3D" id="4.10.220.110">
    <property type="match status" value="1"/>
</dbReference>
<gene>
    <name evidence="7" type="ORF">DES49_0045</name>
</gene>
<dbReference type="InterPro" id="IPR017847">
    <property type="entry name" value="T6SS_RhsGE_Vgr_subset"/>
</dbReference>
<sequence>MATEQQHHHLKIQSSLGKDALALESIRVSDGMSRLFEITVRFVANKRISDMQGQVGEEVTISLTLSGQAKAKERYFHGHIRTICELGKPLHNKDGQRYEAVIVPRAWSAQNRTNCRIFQDETAADIVETVLSEHDVDLTKKIDGELHTYKYCVQYNETDWAFVCRLLAQEGLFFYFEHSKSGHKMVISDNVNAYQPAEENKVVFRSGSTGDCRIASWYTGHRATPNAMVEQGFDFTKPKESIEDPTEEKVPGKAFGGRELFRYIGEDAPLNENTKLAKTHLQGLAQDASLFQGTTNYPSFGVGLTFEFREHEDAIPSHNEFVITEMELTASAPINSDGGSRGAAVSFNTTFECIPTDKVYVPTRIKKPSIPGVQTATVTVGSGEELHVDEHGRVKVQFHWDREGKNNHKSSCWIRVAQSWAGDGFGAQFLPREGQEVMVEFVNGDPDQPLITGTVYNGDNRMPYSPKDQFNSSGIRSRSTTKGGKDNYSEIRFDDDKGEELLVLHAEKDHELTVENDETDDVGNNRKTKVGNDDNLAVKNNQTVDITGDQKTDIGGSQTIKAGKSVTVDAGTSITLQTGAATITLESSGAISIEGTQISLNGTTIALKGASISLN</sequence>
<dbReference type="SUPFAM" id="SSF69279">
    <property type="entry name" value="Phage tail proteins"/>
    <property type="match status" value="2"/>
</dbReference>
<evidence type="ECO:0000256" key="3">
    <source>
        <dbReference type="ARBA" id="ARBA00022525"/>
    </source>
</evidence>
<dbReference type="SUPFAM" id="SSF69349">
    <property type="entry name" value="Phage fibre proteins"/>
    <property type="match status" value="1"/>
</dbReference>
<dbReference type="Pfam" id="PF22178">
    <property type="entry name" value="Gp5_trimer_C"/>
    <property type="match status" value="1"/>
</dbReference>
<reference evidence="7 8" key="1">
    <citation type="submission" date="2019-03" db="EMBL/GenBank/DDBJ databases">
        <title>Genomic Encyclopedia of Type Strains, Phase IV (KMG-IV): sequencing the most valuable type-strain genomes for metagenomic binning, comparative biology and taxonomic classification.</title>
        <authorList>
            <person name="Goeker M."/>
        </authorList>
    </citation>
    <scope>NUCLEOTIDE SEQUENCE [LARGE SCALE GENOMIC DNA]</scope>
    <source>
        <strain evidence="7 8">DSM 15505</strain>
    </source>
</reference>
<dbReference type="InterPro" id="IPR037026">
    <property type="entry name" value="Vgr_OB-fold_dom_sf"/>
</dbReference>
<dbReference type="Pfam" id="PF05954">
    <property type="entry name" value="Phage_GPD"/>
    <property type="match status" value="1"/>
</dbReference>
<comment type="caution">
    <text evidence="7">The sequence shown here is derived from an EMBL/GenBank/DDBJ whole genome shotgun (WGS) entry which is preliminary data.</text>
</comment>
<comment type="subcellular location">
    <subcellularLocation>
        <location evidence="1">Secreted</location>
    </subcellularLocation>
</comment>
<dbReference type="InterPro" id="IPR006531">
    <property type="entry name" value="Gp5/Vgr_OB"/>
</dbReference>
<dbReference type="Gene3D" id="2.40.50.230">
    <property type="entry name" value="Gp5 N-terminal domain"/>
    <property type="match status" value="1"/>
</dbReference>
<dbReference type="EMBL" id="SOAX01000001">
    <property type="protein sequence ID" value="TDT43946.1"/>
    <property type="molecule type" value="Genomic_DNA"/>
</dbReference>
<dbReference type="NCBIfam" id="TIGR01646">
    <property type="entry name" value="vgr_GE"/>
    <property type="match status" value="1"/>
</dbReference>
<dbReference type="Gene3D" id="3.55.50.10">
    <property type="entry name" value="Baseplate protein-like domains"/>
    <property type="match status" value="1"/>
</dbReference>
<dbReference type="Proteomes" id="UP000295830">
    <property type="component" value="Unassembled WGS sequence"/>
</dbReference>
<dbReference type="InterPro" id="IPR006533">
    <property type="entry name" value="T6SS_Vgr_RhsGE"/>
</dbReference>
<feature type="compositionally biased region" description="Polar residues" evidence="4">
    <location>
        <begin position="468"/>
        <end position="482"/>
    </location>
</feature>
<dbReference type="Pfam" id="PF04717">
    <property type="entry name" value="Phage_base_V"/>
    <property type="match status" value="1"/>
</dbReference>
<evidence type="ECO:0000259" key="5">
    <source>
        <dbReference type="Pfam" id="PF04717"/>
    </source>
</evidence>
<accession>A0A4R7K0I6</accession>
<organism evidence="7 8">
    <name type="scientific">Halospina denitrificans</name>
    <dbReference type="NCBI Taxonomy" id="332522"/>
    <lineage>
        <taxon>Bacteria</taxon>
        <taxon>Pseudomonadati</taxon>
        <taxon>Pseudomonadota</taxon>
        <taxon>Gammaproteobacteria</taxon>
        <taxon>Halospina</taxon>
    </lineage>
</organism>
<dbReference type="NCBIfam" id="TIGR03361">
    <property type="entry name" value="VI_Rhs_Vgr"/>
    <property type="match status" value="1"/>
</dbReference>
<name>A0A4R7K0I6_9GAMM</name>
<proteinExistence type="inferred from homology"/>
<evidence type="ECO:0000256" key="4">
    <source>
        <dbReference type="SAM" id="MobiDB-lite"/>
    </source>
</evidence>